<keyword evidence="3" id="KW-0378">Hydrolase</keyword>
<comment type="cofactor">
    <cofactor evidence="1">
        <name>Zn(2+)</name>
        <dbReference type="ChEBI" id="CHEBI:29105"/>
    </cofactor>
</comment>
<evidence type="ECO:0000256" key="4">
    <source>
        <dbReference type="ARBA" id="ARBA00022833"/>
    </source>
</evidence>
<evidence type="ECO:0000256" key="3">
    <source>
        <dbReference type="ARBA" id="ARBA00022801"/>
    </source>
</evidence>
<evidence type="ECO:0000256" key="5">
    <source>
        <dbReference type="ARBA" id="ARBA00024029"/>
    </source>
</evidence>
<dbReference type="InterPro" id="IPR003785">
    <property type="entry name" value="Creatininase/forma_Hydrolase"/>
</dbReference>
<proteinExistence type="inferred from homology"/>
<keyword evidence="2" id="KW-0479">Metal-binding</keyword>
<evidence type="ECO:0000256" key="1">
    <source>
        <dbReference type="ARBA" id="ARBA00001947"/>
    </source>
</evidence>
<evidence type="ECO:0000313" key="6">
    <source>
        <dbReference type="EMBL" id="UZF85952.1"/>
    </source>
</evidence>
<dbReference type="AlphaFoldDB" id="A0A9E7ZS03"/>
<comment type="similarity">
    <text evidence="5">Belongs to the creatininase superfamily.</text>
</comment>
<reference evidence="6" key="1">
    <citation type="submission" date="2022-08" db="EMBL/GenBank/DDBJ databases">
        <title>Complete Genome Sequences of 2 Bosea sp. soil isolates.</title>
        <authorList>
            <person name="Alvarez Arevalo M."/>
            <person name="Sterndorff E.B."/>
            <person name="Faurdal D."/>
            <person name="Joergensen T.S."/>
            <person name="Weber T."/>
        </authorList>
    </citation>
    <scope>NUCLEOTIDE SEQUENCE</scope>
    <source>
        <strain evidence="6">NBC_00436</strain>
    </source>
</reference>
<evidence type="ECO:0000256" key="2">
    <source>
        <dbReference type="ARBA" id="ARBA00022723"/>
    </source>
</evidence>
<dbReference type="PANTHER" id="PTHR35005:SF1">
    <property type="entry name" value="2-AMINO-5-FORMYLAMINO-6-RIBOSYLAMINOPYRIMIDIN-4(3H)-ONE 5'-MONOPHOSPHATE DEFORMYLASE"/>
    <property type="match status" value="1"/>
</dbReference>
<sequence length="274" mass="28922">MATKTDPLVHMGTISGGEARELLKSNPVILLPMGSHEDQGPHAPMGDYLLAEKIAELAALQASKAGTRTLVAPVLPYGGADWFGPMIGGIAISQGTLTAVIAEMVDSLHRNGLTRIIVINGHGGNVGPIAEVARELYQRERIVLPSLYLWRIAYGMLPGIVGAETSAKVSGHGADPLTSLGLHLFPELIRKDLIPAGKPMKRDPILDLPFTGLGTASFDGAEIGVPHEYDEVYHDGVGKGDPTLCSAETGVQLAEKLTDVCARFIAHFASKVPA</sequence>
<dbReference type="GO" id="GO:0046872">
    <property type="term" value="F:metal ion binding"/>
    <property type="evidence" value="ECO:0007669"/>
    <property type="project" value="UniProtKB-KW"/>
</dbReference>
<dbReference type="GO" id="GO:0016811">
    <property type="term" value="F:hydrolase activity, acting on carbon-nitrogen (but not peptide) bonds, in linear amides"/>
    <property type="evidence" value="ECO:0007669"/>
    <property type="project" value="TreeGrafter"/>
</dbReference>
<dbReference type="GO" id="GO:0009231">
    <property type="term" value="P:riboflavin biosynthetic process"/>
    <property type="evidence" value="ECO:0007669"/>
    <property type="project" value="TreeGrafter"/>
</dbReference>
<dbReference type="EMBL" id="CP102774">
    <property type="protein sequence ID" value="UZF85952.1"/>
    <property type="molecule type" value="Genomic_DNA"/>
</dbReference>
<dbReference type="Gene3D" id="3.40.50.10310">
    <property type="entry name" value="Creatininase"/>
    <property type="match status" value="1"/>
</dbReference>
<name>A0A9E7ZS03_9HYPH</name>
<dbReference type="InterPro" id="IPR024087">
    <property type="entry name" value="Creatininase-like_sf"/>
</dbReference>
<dbReference type="PANTHER" id="PTHR35005">
    <property type="entry name" value="3-DEHYDRO-SCYLLO-INOSOSE HYDROLASE"/>
    <property type="match status" value="1"/>
</dbReference>
<protein>
    <submittedName>
        <fullName evidence="6">Creatininase family protein</fullName>
    </submittedName>
</protein>
<keyword evidence="4" id="KW-0862">Zinc</keyword>
<organism evidence="6">
    <name type="scientific">Bosea sp. NBC_00436</name>
    <dbReference type="NCBI Taxonomy" id="2969620"/>
    <lineage>
        <taxon>Bacteria</taxon>
        <taxon>Pseudomonadati</taxon>
        <taxon>Pseudomonadota</taxon>
        <taxon>Alphaproteobacteria</taxon>
        <taxon>Hyphomicrobiales</taxon>
        <taxon>Boseaceae</taxon>
        <taxon>Bosea</taxon>
    </lineage>
</organism>
<dbReference type="Pfam" id="PF02633">
    <property type="entry name" value="Creatininase"/>
    <property type="match status" value="1"/>
</dbReference>
<accession>A0A9E7ZS03</accession>
<dbReference type="SUPFAM" id="SSF102215">
    <property type="entry name" value="Creatininase"/>
    <property type="match status" value="1"/>
</dbReference>
<gene>
    <name evidence="6" type="ORF">NWE54_19345</name>
</gene>